<organism evidence="1">
    <name type="scientific">marine metagenome</name>
    <dbReference type="NCBI Taxonomy" id="408172"/>
    <lineage>
        <taxon>unclassified sequences</taxon>
        <taxon>metagenomes</taxon>
        <taxon>ecological metagenomes</taxon>
    </lineage>
</organism>
<accession>A0A381VRH2</accession>
<evidence type="ECO:0000313" key="1">
    <source>
        <dbReference type="EMBL" id="SVA42916.1"/>
    </source>
</evidence>
<feature type="non-terminal residue" evidence="1">
    <location>
        <position position="1"/>
    </location>
</feature>
<protein>
    <recommendedName>
        <fullName evidence="2">Phospholipase C/D domain-containing protein</fullName>
    </recommendedName>
</protein>
<evidence type="ECO:0008006" key="2">
    <source>
        <dbReference type="Google" id="ProtNLM"/>
    </source>
</evidence>
<reference evidence="1" key="1">
    <citation type="submission" date="2018-05" db="EMBL/GenBank/DDBJ databases">
        <authorList>
            <person name="Lanie J.A."/>
            <person name="Ng W.-L."/>
            <person name="Kazmierczak K.M."/>
            <person name="Andrzejewski T.M."/>
            <person name="Davidsen T.M."/>
            <person name="Wayne K.J."/>
            <person name="Tettelin H."/>
            <person name="Glass J.I."/>
            <person name="Rusch D."/>
            <person name="Podicherti R."/>
            <person name="Tsui H.-C.T."/>
            <person name="Winkler M.E."/>
        </authorList>
    </citation>
    <scope>NUCLEOTIDE SEQUENCE</scope>
</reference>
<dbReference type="AlphaFoldDB" id="A0A381VRH2"/>
<dbReference type="EMBL" id="UINC01009574">
    <property type="protein sequence ID" value="SVA42916.1"/>
    <property type="molecule type" value="Genomic_DNA"/>
</dbReference>
<name>A0A381VRH2_9ZZZZ</name>
<sequence length="250" mass="28294">VPNLPTHIHFALASLSQIQGFDVENQTAAYILGSTAPDIRAITKKNRSVYHFVDLDFEGVGEGLRNLVNQHGDANKITGSEPETISFMAGYASHLILDETWVTTVFRPNFGRGGRLSRFSSDSNLIWDRALQLGLDRMFWESMNPYINELKGYNYPNNISFLKEEPVEEWRSWILKLLDAKFSWNRLRFMANRIARGDSSHPVIGMAEEFLSDPDAGFEEILGKIPKNSIEEFSYLAQNNIAKLVSGFVS</sequence>
<proteinExistence type="predicted"/>
<gene>
    <name evidence="1" type="ORF">METZ01_LOCUS95770</name>
</gene>